<dbReference type="GeneID" id="77937019"/>
<reference evidence="1 2" key="1">
    <citation type="submission" date="2019-06" db="EMBL/GenBank/DDBJ databases">
        <title>A distant relative of Phikzvirus genus phages from a therapeutic phage collection.</title>
        <authorList>
            <person name="Hejnowicz M.S."/>
            <person name="Dabrowski K."/>
            <person name="Gawor J."/>
            <person name="Weber-Dabrowska B."/>
            <person name="Gromadka R."/>
            <person name="Lobocka M.B."/>
        </authorList>
    </citation>
    <scope>NUCLEOTIDE SEQUENCE [LARGE SCALE GENOMIC DNA]</scope>
</reference>
<protein>
    <submittedName>
        <fullName evidence="1">Uncharacterized protein</fullName>
    </submittedName>
</protein>
<organism evidence="1 2">
    <name type="scientific">Pseudomonas phage vB_PaeM_PS119XW</name>
    <dbReference type="NCBI Taxonomy" id="2601632"/>
    <lineage>
        <taxon>Viruses</taxon>
        <taxon>Duplodnaviria</taxon>
        <taxon>Heunggongvirae</taxon>
        <taxon>Uroviricota</taxon>
        <taxon>Caudoviricetes</taxon>
        <taxon>Chimalliviridae</taxon>
        <taxon>Pawinskivirus</taxon>
        <taxon>Pawinskivirus PS119XW</taxon>
    </lineage>
</organism>
<dbReference type="KEGG" id="vg:77937019"/>
<dbReference type="SUPFAM" id="SSF52949">
    <property type="entry name" value="Macro domain-like"/>
    <property type="match status" value="1"/>
</dbReference>
<accession>A0A5C1K767</accession>
<dbReference type="InterPro" id="IPR043472">
    <property type="entry name" value="Macro_dom-like"/>
</dbReference>
<sequence length="251" mass="27928">MTSPFVMSRIHKEIADGLSLGTVDIGRKPLEFVFCTPSYEEFQELVAISDFVKQLGHDLKVFHGTLDALGDHADEFDYYMTAGNSYGHMTGGYDGALAARFVNMQKNVVHDINRFHNGELNVGSCACVQFTKLNGITATLLYTPTMRVPRRLPKGSDVPYLASKAALDGIAGCEWYGKQKKDSFRVLGCLMGTGTGVIPARVAVTQFAIALYNYTYPSNVEKLFKDGQRTDNAIRETWKEEGGFWKLRLEE</sequence>
<evidence type="ECO:0000313" key="1">
    <source>
        <dbReference type="EMBL" id="QEM41998.1"/>
    </source>
</evidence>
<keyword evidence="2" id="KW-1185">Reference proteome</keyword>
<dbReference type="Proteomes" id="UP000322144">
    <property type="component" value="Segment"/>
</dbReference>
<proteinExistence type="predicted"/>
<evidence type="ECO:0000313" key="2">
    <source>
        <dbReference type="Proteomes" id="UP000322144"/>
    </source>
</evidence>
<dbReference type="RefSeq" id="YP_010661009.1">
    <property type="nucleotide sequence ID" value="NC_070882.1"/>
</dbReference>
<dbReference type="Gene3D" id="3.40.220.10">
    <property type="entry name" value="Leucine Aminopeptidase, subunit E, domain 1"/>
    <property type="match status" value="1"/>
</dbReference>
<dbReference type="EMBL" id="MN103543">
    <property type="protein sequence ID" value="QEM41998.1"/>
    <property type="molecule type" value="Genomic_DNA"/>
</dbReference>
<name>A0A5C1K767_9CAUD</name>